<protein>
    <submittedName>
        <fullName evidence="6">Methanogenesis marker protein 15</fullName>
    </submittedName>
</protein>
<dbReference type="InterPro" id="IPR043129">
    <property type="entry name" value="ATPase_NBD"/>
</dbReference>
<gene>
    <name evidence="6" type="ORF">A994_08791</name>
</gene>
<evidence type="ECO:0000256" key="3">
    <source>
        <dbReference type="ARBA" id="ARBA00023004"/>
    </source>
</evidence>
<comment type="cofactor">
    <cofactor evidence="1">
        <name>[4Fe-4S] cluster</name>
        <dbReference type="ChEBI" id="CHEBI:49883"/>
    </cofactor>
</comment>
<dbReference type="Pfam" id="PF01869">
    <property type="entry name" value="BcrAD_BadFG"/>
    <property type="match status" value="1"/>
</dbReference>
<dbReference type="PATRIC" id="fig|1204725.3.peg.1769"/>
<keyword evidence="2" id="KW-0479">Metal-binding</keyword>
<evidence type="ECO:0000313" key="7">
    <source>
        <dbReference type="Proteomes" id="UP000007360"/>
    </source>
</evidence>
<comment type="caution">
    <text evidence="6">The sequence shown here is derived from an EMBL/GenBank/DDBJ whole genome shotgun (WGS) entry which is preliminary data.</text>
</comment>
<proteinExistence type="predicted"/>
<dbReference type="OrthoDB" id="52668at2157"/>
<organism evidence="6 7">
    <name type="scientific">Methanobacterium formicicum (strain DSM 3637 / PP1)</name>
    <dbReference type="NCBI Taxonomy" id="1204725"/>
    <lineage>
        <taxon>Archaea</taxon>
        <taxon>Methanobacteriati</taxon>
        <taxon>Methanobacteriota</taxon>
        <taxon>Methanomada group</taxon>
        <taxon>Methanobacteria</taxon>
        <taxon>Methanobacteriales</taxon>
        <taxon>Methanobacteriaceae</taxon>
        <taxon>Methanobacterium</taxon>
    </lineage>
</organism>
<dbReference type="InterPro" id="IPR017676">
    <property type="entry name" value="Methan_mark_15"/>
</dbReference>
<feature type="domain" description="ATPase BadF/BadG/BcrA/BcrD type" evidence="5">
    <location>
        <begin position="148"/>
        <end position="402"/>
    </location>
</feature>
<keyword evidence="7" id="KW-1185">Reference proteome</keyword>
<dbReference type="Proteomes" id="UP000007360">
    <property type="component" value="Unassembled WGS sequence"/>
</dbReference>
<evidence type="ECO:0000256" key="2">
    <source>
        <dbReference type="ARBA" id="ARBA00022723"/>
    </source>
</evidence>
<dbReference type="CDD" id="cd24108">
    <property type="entry name" value="ASKHA_NBD_MJ0800-like"/>
    <property type="match status" value="1"/>
</dbReference>
<evidence type="ECO:0000256" key="1">
    <source>
        <dbReference type="ARBA" id="ARBA00001966"/>
    </source>
</evidence>
<dbReference type="EMBL" id="AMPO01000007">
    <property type="protein sequence ID" value="EKF85518.1"/>
    <property type="molecule type" value="Genomic_DNA"/>
</dbReference>
<dbReference type="Gene3D" id="3.30.420.40">
    <property type="match status" value="2"/>
</dbReference>
<evidence type="ECO:0000256" key="4">
    <source>
        <dbReference type="ARBA" id="ARBA00023014"/>
    </source>
</evidence>
<accession>K2QYY0</accession>
<dbReference type="InterPro" id="IPR002731">
    <property type="entry name" value="ATPase_BadF"/>
</dbReference>
<dbReference type="GO" id="GO:0046872">
    <property type="term" value="F:metal ion binding"/>
    <property type="evidence" value="ECO:0007669"/>
    <property type="project" value="UniProtKB-KW"/>
</dbReference>
<dbReference type="NCBIfam" id="TIGR03286">
    <property type="entry name" value="methan_mark_15"/>
    <property type="match status" value="1"/>
</dbReference>
<dbReference type="RefSeq" id="WP_004031122.1">
    <property type="nucleotide sequence ID" value="NZ_AMPO01000007.1"/>
</dbReference>
<dbReference type="GO" id="GO:0051536">
    <property type="term" value="F:iron-sulfur cluster binding"/>
    <property type="evidence" value="ECO:0007669"/>
    <property type="project" value="UniProtKB-KW"/>
</dbReference>
<keyword evidence="3" id="KW-0408">Iron</keyword>
<dbReference type="SUPFAM" id="SSF53067">
    <property type="entry name" value="Actin-like ATPase domain"/>
    <property type="match status" value="1"/>
</dbReference>
<evidence type="ECO:0000313" key="6">
    <source>
        <dbReference type="EMBL" id="EKF85518.1"/>
    </source>
</evidence>
<dbReference type="InterPro" id="IPR008275">
    <property type="entry name" value="CoA_E_activase_dom"/>
</dbReference>
<sequence length="417" mass="44371">MVKIAQISCGTDYSGVQKEIEKAAATFGAEITIPEADLDYIDEAYHKFGFNVASSSVRLMIARAMSLVEGKSDADAVFIGSCFRCAEAALVRNELRRFIQQNTHLPVVTYSFTERTKADELFIRMEALSTIVARKSLLAREKQEGLTLGIDSGSTTTKVVLMENNKILGTGWLPTTDVIASANEGMEQAFEGTGYKLDDVDGVGVTGYGRITIGKHLDAGLIQEELSVNSKGAVYLAGHQQGEATVLDIGGMDNKVITVNDGIPDNFTMGGICAGASGRFLEITSRRLGVDISELGSLAVKGNYRRATLNSYCLVFGIQDLVTSLAAGSTREDVAAAACHSVAEQVYEQQLQEIDVREPLIQVGGTSLVSGLVEAVSEVLGGINVIVPEYSQYIGAVGSALLVSGLGDRKDFGAKSL</sequence>
<evidence type="ECO:0000259" key="5">
    <source>
        <dbReference type="Pfam" id="PF01869"/>
    </source>
</evidence>
<dbReference type="NCBIfam" id="TIGR00241">
    <property type="entry name" value="CoA_E_activ"/>
    <property type="match status" value="1"/>
</dbReference>
<dbReference type="AlphaFoldDB" id="K2QYY0"/>
<keyword evidence="4" id="KW-0411">Iron-sulfur</keyword>
<name>K2QYY0_METFP</name>
<dbReference type="PANTHER" id="PTHR32329:SF2">
    <property type="entry name" value="BIFUNCTIONAL PROTEIN [INCLUDES 2-HYDROXYACYL-COA DEHYDRATASE (N-TER) AND ITS ACTIVATOR DOMAIN (C_TERM)"/>
    <property type="match status" value="1"/>
</dbReference>
<dbReference type="InterPro" id="IPR051805">
    <property type="entry name" value="Dehydratase_Activator_Redct"/>
</dbReference>
<dbReference type="PANTHER" id="PTHR32329">
    <property type="entry name" value="BIFUNCTIONAL PROTEIN [INCLUDES 2-HYDROXYACYL-COA DEHYDRATASE (N-TER) AND ITS ACTIVATOR DOMAIN (C_TERM)-RELATED"/>
    <property type="match status" value="1"/>
</dbReference>
<reference evidence="6 7" key="1">
    <citation type="journal article" date="2012" name="J. Bacteriol.">
        <title>Draft genome sequence of Methanobacterium formicicum DSM 3637, an archaebacterium isolated from the methane producer amoeba Pelomyxa palustris.</title>
        <authorList>
            <person name="Gutierrez G."/>
        </authorList>
    </citation>
    <scope>NUCLEOTIDE SEQUENCE [LARGE SCALE GENOMIC DNA]</scope>
    <source>
        <strain evidence="7">DSM 3637 / PP1</strain>
    </source>
</reference>